<dbReference type="Pfam" id="PF01329">
    <property type="entry name" value="Pterin_4a"/>
    <property type="match status" value="1"/>
</dbReference>
<dbReference type="GO" id="GO:0008124">
    <property type="term" value="F:4-alpha-hydroxytetrahydrobiopterin dehydratase activity"/>
    <property type="evidence" value="ECO:0007669"/>
    <property type="project" value="UniProtKB-UniRule"/>
</dbReference>
<dbReference type="Gene3D" id="3.30.1360.20">
    <property type="entry name" value="Transcriptional coactivator/pterin dehydratase"/>
    <property type="match status" value="1"/>
</dbReference>
<dbReference type="GO" id="GO:0006729">
    <property type="term" value="P:tetrahydrobiopterin biosynthetic process"/>
    <property type="evidence" value="ECO:0007669"/>
    <property type="project" value="InterPro"/>
</dbReference>
<evidence type="ECO:0000256" key="1">
    <source>
        <dbReference type="ARBA" id="ARBA00001554"/>
    </source>
</evidence>
<comment type="catalytic activity">
    <reaction evidence="1 4">
        <text>(4aS,6R)-4a-hydroxy-L-erythro-5,6,7,8-tetrahydrobiopterin = (6R)-L-erythro-6,7-dihydrobiopterin + H2O</text>
        <dbReference type="Rhea" id="RHEA:11920"/>
        <dbReference type="ChEBI" id="CHEBI:15377"/>
        <dbReference type="ChEBI" id="CHEBI:15642"/>
        <dbReference type="ChEBI" id="CHEBI:43120"/>
        <dbReference type="EC" id="4.2.1.96"/>
    </reaction>
</comment>
<accession>A0A1M7RRB0</accession>
<evidence type="ECO:0000256" key="4">
    <source>
        <dbReference type="HAMAP-Rule" id="MF_00434"/>
    </source>
</evidence>
<dbReference type="CDD" id="cd00914">
    <property type="entry name" value="PCD_DCoH_subfamily_b"/>
    <property type="match status" value="1"/>
</dbReference>
<keyword evidence="3 4" id="KW-0456">Lyase</keyword>
<evidence type="ECO:0000256" key="3">
    <source>
        <dbReference type="ARBA" id="ARBA00023239"/>
    </source>
</evidence>
<dbReference type="AlphaFoldDB" id="A0A1M7RRB0"/>
<dbReference type="EC" id="4.2.1.96" evidence="4"/>
<dbReference type="PANTHER" id="PTHR12599">
    <property type="entry name" value="PTERIN-4-ALPHA-CARBINOLAMINE DEHYDRATASE"/>
    <property type="match status" value="1"/>
</dbReference>
<dbReference type="InterPro" id="IPR001533">
    <property type="entry name" value="Pterin_deHydtase"/>
</dbReference>
<evidence type="ECO:0000256" key="2">
    <source>
        <dbReference type="ARBA" id="ARBA00006472"/>
    </source>
</evidence>
<reference evidence="5 6" key="1">
    <citation type="submission" date="2016-12" db="EMBL/GenBank/DDBJ databases">
        <authorList>
            <person name="Song W.-J."/>
            <person name="Kurnit D.M."/>
        </authorList>
    </citation>
    <scope>NUCLEOTIDE SEQUENCE [LARGE SCALE GENOMIC DNA]</scope>
    <source>
        <strain evidence="5 6">CGMCC 1.10808</strain>
    </source>
</reference>
<sequence>MTAPLDDDARAAALPELGRAGWRAVPGRDAIRKIWEFKSFVEAWGFMTRAALWAEKLNHHPEWTNVYNVVDVTLSTHDCDGLSELDLRLARRMDALAGPEARVHLDHSEPVEDLCSARARAARGAGGAPG</sequence>
<dbReference type="InterPro" id="IPR036428">
    <property type="entry name" value="PCD_sf"/>
</dbReference>
<evidence type="ECO:0000313" key="6">
    <source>
        <dbReference type="Proteomes" id="UP000184066"/>
    </source>
</evidence>
<dbReference type="Proteomes" id="UP000184066">
    <property type="component" value="Unassembled WGS sequence"/>
</dbReference>
<name>A0A1M7RRB0_9RHOB</name>
<evidence type="ECO:0000313" key="5">
    <source>
        <dbReference type="EMBL" id="SHN48843.1"/>
    </source>
</evidence>
<dbReference type="PANTHER" id="PTHR12599:SF0">
    <property type="entry name" value="PTERIN-4-ALPHA-CARBINOLAMINE DEHYDRATASE"/>
    <property type="match status" value="1"/>
</dbReference>
<dbReference type="HAMAP" id="MF_00434">
    <property type="entry name" value="Pterin_4_alpha"/>
    <property type="match status" value="1"/>
</dbReference>
<organism evidence="5 6">
    <name type="scientific">Oceanicella actignis</name>
    <dbReference type="NCBI Taxonomy" id="1189325"/>
    <lineage>
        <taxon>Bacteria</taxon>
        <taxon>Pseudomonadati</taxon>
        <taxon>Pseudomonadota</taxon>
        <taxon>Alphaproteobacteria</taxon>
        <taxon>Rhodobacterales</taxon>
        <taxon>Paracoccaceae</taxon>
        <taxon>Oceanicella</taxon>
    </lineage>
</organism>
<proteinExistence type="inferred from homology"/>
<dbReference type="STRING" id="1189325.SAMN04488119_102487"/>
<comment type="similarity">
    <text evidence="2 4">Belongs to the pterin-4-alpha-carbinolamine dehydratase family.</text>
</comment>
<dbReference type="OrthoDB" id="9794987at2"/>
<dbReference type="NCBIfam" id="NF002018">
    <property type="entry name" value="PRK00823.1-3"/>
    <property type="match status" value="1"/>
</dbReference>
<gene>
    <name evidence="5" type="ORF">SAMN05216200_10131</name>
</gene>
<dbReference type="SUPFAM" id="SSF55248">
    <property type="entry name" value="PCD-like"/>
    <property type="match status" value="1"/>
</dbReference>
<protein>
    <recommendedName>
        <fullName evidence="4">Putative pterin-4-alpha-carbinolamine dehydratase</fullName>
        <shortName evidence="4">PHS</shortName>
        <ecNumber evidence="4">4.2.1.96</ecNumber>
    </recommendedName>
    <alternativeName>
        <fullName evidence="4">4-alpha-hydroxy-tetrahydropterin dehydratase</fullName>
    </alternativeName>
    <alternativeName>
        <fullName evidence="4">Pterin carbinolamine dehydratase</fullName>
        <shortName evidence="4">PCD</shortName>
    </alternativeName>
</protein>
<dbReference type="EMBL" id="FRDL01000001">
    <property type="protein sequence ID" value="SHN48843.1"/>
    <property type="molecule type" value="Genomic_DNA"/>
</dbReference>
<keyword evidence="6" id="KW-1185">Reference proteome</keyword>